<evidence type="ECO:0000259" key="2">
    <source>
        <dbReference type="Pfam" id="PF05170"/>
    </source>
</evidence>
<dbReference type="AlphaFoldDB" id="A0A3C1KRJ1"/>
<feature type="transmembrane region" description="Helical" evidence="1">
    <location>
        <begin position="9"/>
        <end position="31"/>
    </location>
</feature>
<comment type="caution">
    <text evidence="3">The sequence shown here is derived from an EMBL/GenBank/DDBJ whole genome shotgun (WGS) entry which is preliminary data.</text>
</comment>
<accession>A0A3C1KRJ1</accession>
<proteinExistence type="predicted"/>
<dbReference type="PANTHER" id="PTHR30441:SF4">
    <property type="entry name" value="PROTEIN ASMA"/>
    <property type="match status" value="1"/>
</dbReference>
<feature type="domain" description="AsmA" evidence="2">
    <location>
        <begin position="5"/>
        <end position="116"/>
    </location>
</feature>
<feature type="non-terminal residue" evidence="3">
    <location>
        <position position="127"/>
    </location>
</feature>
<evidence type="ECO:0000313" key="4">
    <source>
        <dbReference type="Proteomes" id="UP000259273"/>
    </source>
</evidence>
<evidence type="ECO:0000256" key="1">
    <source>
        <dbReference type="SAM" id="Phobius"/>
    </source>
</evidence>
<gene>
    <name evidence="3" type="ORF">DCP75_15570</name>
</gene>
<dbReference type="EMBL" id="DMND01000211">
    <property type="protein sequence ID" value="HAN29103.1"/>
    <property type="molecule type" value="Genomic_DNA"/>
</dbReference>
<keyword evidence="1" id="KW-0812">Transmembrane</keyword>
<protein>
    <submittedName>
        <fullName evidence="3">AsmA family protein</fullName>
    </submittedName>
</protein>
<evidence type="ECO:0000313" key="3">
    <source>
        <dbReference type="EMBL" id="HAN29103.1"/>
    </source>
</evidence>
<dbReference type="Pfam" id="PF05170">
    <property type="entry name" value="AsmA"/>
    <property type="match status" value="1"/>
</dbReference>
<dbReference type="PANTHER" id="PTHR30441">
    <property type="entry name" value="DUF748 DOMAIN-CONTAINING PROTEIN"/>
    <property type="match status" value="1"/>
</dbReference>
<name>A0A3C1KRJ1_9GAMM</name>
<keyword evidence="1" id="KW-1133">Transmembrane helix</keyword>
<dbReference type="GO" id="GO:0005886">
    <property type="term" value="C:plasma membrane"/>
    <property type="evidence" value="ECO:0007669"/>
    <property type="project" value="TreeGrafter"/>
</dbReference>
<dbReference type="InterPro" id="IPR007844">
    <property type="entry name" value="AsmA"/>
</dbReference>
<sequence length="127" mass="13545">MVALMSRLLIYIVAIPLVLVLAAAVLLPLFLDEARLIQIATDTLEERSGAKLQVNGDAGLSLLPRLSLRLEDTELQLPGEQQPDVSVQRLSVEVFLLPLLSKEVAIKGIELAGLEVTVPAAEAAPAS</sequence>
<organism evidence="3 4">
    <name type="scientific">Haliea salexigens</name>
    <dbReference type="NCBI Taxonomy" id="287487"/>
    <lineage>
        <taxon>Bacteria</taxon>
        <taxon>Pseudomonadati</taxon>
        <taxon>Pseudomonadota</taxon>
        <taxon>Gammaproteobacteria</taxon>
        <taxon>Cellvibrionales</taxon>
        <taxon>Halieaceae</taxon>
        <taxon>Haliea</taxon>
    </lineage>
</organism>
<dbReference type="InterPro" id="IPR052894">
    <property type="entry name" value="AsmA-related"/>
</dbReference>
<dbReference type="GO" id="GO:0090313">
    <property type="term" value="P:regulation of protein targeting to membrane"/>
    <property type="evidence" value="ECO:0007669"/>
    <property type="project" value="TreeGrafter"/>
</dbReference>
<dbReference type="Proteomes" id="UP000259273">
    <property type="component" value="Unassembled WGS sequence"/>
</dbReference>
<reference evidence="3 4" key="1">
    <citation type="journal article" date="2018" name="Nat. Biotechnol.">
        <title>A standardized bacterial taxonomy based on genome phylogeny substantially revises the tree of life.</title>
        <authorList>
            <person name="Parks D.H."/>
            <person name="Chuvochina M."/>
            <person name="Waite D.W."/>
            <person name="Rinke C."/>
            <person name="Skarshewski A."/>
            <person name="Chaumeil P.A."/>
            <person name="Hugenholtz P."/>
        </authorList>
    </citation>
    <scope>NUCLEOTIDE SEQUENCE [LARGE SCALE GENOMIC DNA]</scope>
    <source>
        <strain evidence="3">UBA9158</strain>
    </source>
</reference>
<keyword evidence="1" id="KW-0472">Membrane</keyword>